<proteinExistence type="predicted"/>
<name>A0ABY6QRF3_9ACTN</name>
<dbReference type="RefSeq" id="WP_267258266.1">
    <property type="nucleotide sequence ID" value="NZ_CP084204.1"/>
</dbReference>
<evidence type="ECO:0000313" key="3">
    <source>
        <dbReference type="Proteomes" id="UP001164506"/>
    </source>
</evidence>
<organism evidence="2 3">
    <name type="scientific">Streptomyces tanashiensis</name>
    <dbReference type="NCBI Taxonomy" id="67367"/>
    <lineage>
        <taxon>Bacteria</taxon>
        <taxon>Bacillati</taxon>
        <taxon>Actinomycetota</taxon>
        <taxon>Actinomycetes</taxon>
        <taxon>Kitasatosporales</taxon>
        <taxon>Streptomycetaceae</taxon>
        <taxon>Streptomyces</taxon>
    </lineage>
</organism>
<evidence type="ECO:0000259" key="1">
    <source>
        <dbReference type="Pfam" id="PF02861"/>
    </source>
</evidence>
<dbReference type="Gene3D" id="1.10.1780.10">
    <property type="entry name" value="Clp, N-terminal domain"/>
    <property type="match status" value="1"/>
</dbReference>
<dbReference type="EMBL" id="CP084204">
    <property type="protein sequence ID" value="UZX20270.1"/>
    <property type="molecule type" value="Genomic_DNA"/>
</dbReference>
<dbReference type="Pfam" id="PF02861">
    <property type="entry name" value="Clp_N"/>
    <property type="match status" value="1"/>
</dbReference>
<dbReference type="GeneID" id="95598956"/>
<dbReference type="InterPro" id="IPR004176">
    <property type="entry name" value="Clp_R_N"/>
</dbReference>
<dbReference type="SUPFAM" id="SSF81923">
    <property type="entry name" value="Double Clp-N motif"/>
    <property type="match status" value="1"/>
</dbReference>
<gene>
    <name evidence="2" type="ORF">LDH80_05895</name>
</gene>
<evidence type="ECO:0000313" key="2">
    <source>
        <dbReference type="EMBL" id="UZX20270.1"/>
    </source>
</evidence>
<accession>A0ABY6QRF3</accession>
<feature type="domain" description="Clp R" evidence="1">
    <location>
        <begin position="58"/>
        <end position="155"/>
    </location>
</feature>
<reference evidence="2" key="1">
    <citation type="submission" date="2021-09" db="EMBL/GenBank/DDBJ databases">
        <title>Complete genome sequence and metabolic characterization of Streptomyces tanashiensis DSM 731 the producer of antibacterial Kalafungin and diverse secondary metabolites.</title>
        <authorList>
            <person name="Abbasi M.N."/>
            <person name="Anwar M.N."/>
            <person name="Alam K."/>
            <person name="Shoaib M."/>
            <person name="Lin Z."/>
            <person name="Hayat M."/>
            <person name="Ali M.I."/>
            <person name="Malik H.M.T."/>
            <person name="Ahmed I."/>
            <person name="Li A."/>
            <person name="Hailong Wang H."/>
            <person name="Zhang Y."/>
        </authorList>
    </citation>
    <scope>NUCLEOTIDE SEQUENCE</scope>
    <source>
        <strain evidence="2">Kala</strain>
    </source>
</reference>
<protein>
    <recommendedName>
        <fullName evidence="1">Clp R domain-containing protein</fullName>
    </recommendedName>
</protein>
<dbReference type="Proteomes" id="UP001164506">
    <property type="component" value="Chromosome"/>
</dbReference>
<keyword evidence="3" id="KW-1185">Reference proteome</keyword>
<sequence>MCGQVLAFEAVHRASGLDEGLGVSRVPEAPHRERSLVLVPASSLTRLTSEALTAAVRLGGEHLLWGLTAEDNGASRLLRAAGVSPDTVHRSVGSRLSMGASQAAQRIAWTPHSRKAIDIAEARSRQNGSDRIGCDDLLIGLARVSRGVAADVLTRAGFDPAALGPTSVDA</sequence>
<dbReference type="InterPro" id="IPR036628">
    <property type="entry name" value="Clp_N_dom_sf"/>
</dbReference>